<dbReference type="PANTHER" id="PTHR10545">
    <property type="entry name" value="DIAMINE N-ACETYLTRANSFERASE"/>
    <property type="match status" value="1"/>
</dbReference>
<gene>
    <name evidence="4" type="ORF">ACFPH6_41435</name>
</gene>
<evidence type="ECO:0000256" key="2">
    <source>
        <dbReference type="ARBA" id="ARBA00023315"/>
    </source>
</evidence>
<dbReference type="Gene3D" id="3.40.630.30">
    <property type="match status" value="1"/>
</dbReference>
<accession>A0ABV8Z1G5</accession>
<organism evidence="4 5">
    <name type="scientific">Streptomyces xiangluensis</name>
    <dbReference type="NCBI Taxonomy" id="2665720"/>
    <lineage>
        <taxon>Bacteria</taxon>
        <taxon>Bacillati</taxon>
        <taxon>Actinomycetota</taxon>
        <taxon>Actinomycetes</taxon>
        <taxon>Kitasatosporales</taxon>
        <taxon>Streptomycetaceae</taxon>
        <taxon>Streptomyces</taxon>
    </lineage>
</organism>
<dbReference type="Pfam" id="PF00583">
    <property type="entry name" value="Acetyltransf_1"/>
    <property type="match status" value="1"/>
</dbReference>
<sequence length="167" mass="18336">MARGHAGRRGSLTGAGVPRVRHARPADLPNVALLAAEHAAYEKAAPPAADLPQRLETLLFGPAAPRLCCFIAELDDGEIIGYASCAPELSTWDGAEYLHMDCLFLRDGHRGLGVGPMLMDAVLAEARARGLSQVQWQTPPWNKDAIRFYDRLDAQVKEKRRYFLSVD</sequence>
<dbReference type="CDD" id="cd04301">
    <property type="entry name" value="NAT_SF"/>
    <property type="match status" value="1"/>
</dbReference>
<dbReference type="InterPro" id="IPR051016">
    <property type="entry name" value="Diverse_Substrate_AcTransf"/>
</dbReference>
<evidence type="ECO:0000256" key="1">
    <source>
        <dbReference type="ARBA" id="ARBA00022679"/>
    </source>
</evidence>
<dbReference type="InterPro" id="IPR016181">
    <property type="entry name" value="Acyl_CoA_acyltransferase"/>
</dbReference>
<name>A0ABV8Z1G5_9ACTN</name>
<dbReference type="RefSeq" id="WP_386352307.1">
    <property type="nucleotide sequence ID" value="NZ_JBHSFG010000087.1"/>
</dbReference>
<dbReference type="InterPro" id="IPR000182">
    <property type="entry name" value="GNAT_dom"/>
</dbReference>
<protein>
    <submittedName>
        <fullName evidence="4">GNAT family N-acetyltransferase</fullName>
        <ecNumber evidence="4">2.3.-.-</ecNumber>
    </submittedName>
</protein>
<evidence type="ECO:0000313" key="4">
    <source>
        <dbReference type="EMBL" id="MFC4470889.1"/>
    </source>
</evidence>
<keyword evidence="2 4" id="KW-0012">Acyltransferase</keyword>
<keyword evidence="1 4" id="KW-0808">Transferase</keyword>
<dbReference type="Proteomes" id="UP001596012">
    <property type="component" value="Unassembled WGS sequence"/>
</dbReference>
<keyword evidence="5" id="KW-1185">Reference proteome</keyword>
<proteinExistence type="predicted"/>
<dbReference type="EC" id="2.3.-.-" evidence="4"/>
<evidence type="ECO:0000313" key="5">
    <source>
        <dbReference type="Proteomes" id="UP001596012"/>
    </source>
</evidence>
<evidence type="ECO:0000259" key="3">
    <source>
        <dbReference type="PROSITE" id="PS51186"/>
    </source>
</evidence>
<comment type="caution">
    <text evidence="4">The sequence shown here is derived from an EMBL/GenBank/DDBJ whole genome shotgun (WGS) entry which is preliminary data.</text>
</comment>
<dbReference type="EMBL" id="JBHSFG010000087">
    <property type="protein sequence ID" value="MFC4470889.1"/>
    <property type="molecule type" value="Genomic_DNA"/>
</dbReference>
<dbReference type="PANTHER" id="PTHR10545:SF29">
    <property type="entry name" value="GH14572P-RELATED"/>
    <property type="match status" value="1"/>
</dbReference>
<reference evidence="5" key="1">
    <citation type="journal article" date="2019" name="Int. J. Syst. Evol. Microbiol.">
        <title>The Global Catalogue of Microorganisms (GCM) 10K type strain sequencing project: providing services to taxonomists for standard genome sequencing and annotation.</title>
        <authorList>
            <consortium name="The Broad Institute Genomics Platform"/>
            <consortium name="The Broad Institute Genome Sequencing Center for Infectious Disease"/>
            <person name="Wu L."/>
            <person name="Ma J."/>
        </authorList>
    </citation>
    <scope>NUCLEOTIDE SEQUENCE [LARGE SCALE GENOMIC DNA]</scope>
    <source>
        <strain evidence="5">DT43</strain>
    </source>
</reference>
<feature type="domain" description="N-acetyltransferase" evidence="3">
    <location>
        <begin position="18"/>
        <end position="167"/>
    </location>
</feature>
<dbReference type="GO" id="GO:0016746">
    <property type="term" value="F:acyltransferase activity"/>
    <property type="evidence" value="ECO:0007669"/>
    <property type="project" value="UniProtKB-KW"/>
</dbReference>
<dbReference type="PROSITE" id="PS51186">
    <property type="entry name" value="GNAT"/>
    <property type="match status" value="1"/>
</dbReference>
<dbReference type="SUPFAM" id="SSF55729">
    <property type="entry name" value="Acyl-CoA N-acyltransferases (Nat)"/>
    <property type="match status" value="1"/>
</dbReference>